<sequence length="446" mass="47310">MAALDLPTEAQLAGITTVAQAIANGSWAAVDGALGRVPSLCRSWGTFLPSMALRANQAMPPPPSGALLTTPTPTLTSGWGGVTGAGSAVRPAAAPATAGLDPAKRKIKVSSVLDREDRCRAERFPKLRRKLLENHDHGLEPRFQPGRPWERVFRVAAQDKEKWDEHVRDPAIRHLRGVTGSGTDLTDSPENRPAQATSPREGQGAQGALPHRPDGAQHLVRLRRRHVCSRLCAPAWGARAPDPPEVGQPVPPQDGGPEAGGAGTAAEEAGEEPALLEPKGGVTKAVREALQGTSFKVWDPLDKNGDTGSDLQAQAFKPAWIHMAPPCRTFTRARDDRKDFLLFLKGLRLSSSASGPQSSGFLSDLSSGGPGPVRLRSSRGDTVPGKETELGPTVAVRAPGKHGRGPVLCPPGQPSQSGKAARIKRDDYDPVLGGRFPLRTGSRRNY</sequence>
<name>A0A1Q9CXZ0_SYMMI</name>
<accession>A0A1Q9CXZ0</accession>
<dbReference type="EMBL" id="LSRX01000843">
    <property type="protein sequence ID" value="OLP87761.1"/>
    <property type="molecule type" value="Genomic_DNA"/>
</dbReference>
<feature type="compositionally biased region" description="Low complexity" evidence="1">
    <location>
        <begin position="264"/>
        <end position="278"/>
    </location>
</feature>
<dbReference type="OrthoDB" id="10350499at2759"/>
<dbReference type="Proteomes" id="UP000186817">
    <property type="component" value="Unassembled WGS sequence"/>
</dbReference>
<evidence type="ECO:0000313" key="3">
    <source>
        <dbReference type="Proteomes" id="UP000186817"/>
    </source>
</evidence>
<gene>
    <name evidence="2" type="ORF">AK812_SmicGene30992</name>
</gene>
<evidence type="ECO:0000256" key="1">
    <source>
        <dbReference type="SAM" id="MobiDB-lite"/>
    </source>
</evidence>
<reference evidence="2 3" key="1">
    <citation type="submission" date="2016-02" db="EMBL/GenBank/DDBJ databases">
        <title>Genome analysis of coral dinoflagellate symbionts highlights evolutionary adaptations to a symbiotic lifestyle.</title>
        <authorList>
            <person name="Aranda M."/>
            <person name="Li Y."/>
            <person name="Liew Y.J."/>
            <person name="Baumgarten S."/>
            <person name="Simakov O."/>
            <person name="Wilson M."/>
            <person name="Piel J."/>
            <person name="Ashoor H."/>
            <person name="Bougouffa S."/>
            <person name="Bajic V.B."/>
            <person name="Ryu T."/>
            <person name="Ravasi T."/>
            <person name="Bayer T."/>
            <person name="Micklem G."/>
            <person name="Kim H."/>
            <person name="Bhak J."/>
            <person name="Lajeunesse T.C."/>
            <person name="Voolstra C.R."/>
        </authorList>
    </citation>
    <scope>NUCLEOTIDE SEQUENCE [LARGE SCALE GENOMIC DNA]</scope>
    <source>
        <strain evidence="2 3">CCMP2467</strain>
    </source>
</reference>
<feature type="compositionally biased region" description="Pro residues" evidence="1">
    <location>
        <begin position="241"/>
        <end position="254"/>
    </location>
</feature>
<protein>
    <submittedName>
        <fullName evidence="2">Uncharacterized protein</fullName>
    </submittedName>
</protein>
<feature type="region of interest" description="Disordered" evidence="1">
    <location>
        <begin position="174"/>
        <end position="213"/>
    </location>
</feature>
<proteinExistence type="predicted"/>
<dbReference type="AlphaFoldDB" id="A0A1Q9CXZ0"/>
<feature type="compositionally biased region" description="Low complexity" evidence="1">
    <location>
        <begin position="351"/>
        <end position="367"/>
    </location>
</feature>
<feature type="compositionally biased region" description="Polar residues" evidence="1">
    <location>
        <begin position="181"/>
        <end position="200"/>
    </location>
</feature>
<comment type="caution">
    <text evidence="2">The sequence shown here is derived from an EMBL/GenBank/DDBJ whole genome shotgun (WGS) entry which is preliminary data.</text>
</comment>
<keyword evidence="3" id="KW-1185">Reference proteome</keyword>
<feature type="region of interest" description="Disordered" evidence="1">
    <location>
        <begin position="235"/>
        <end position="279"/>
    </location>
</feature>
<organism evidence="2 3">
    <name type="scientific">Symbiodinium microadriaticum</name>
    <name type="common">Dinoflagellate</name>
    <name type="synonym">Zooxanthella microadriatica</name>
    <dbReference type="NCBI Taxonomy" id="2951"/>
    <lineage>
        <taxon>Eukaryota</taxon>
        <taxon>Sar</taxon>
        <taxon>Alveolata</taxon>
        <taxon>Dinophyceae</taxon>
        <taxon>Suessiales</taxon>
        <taxon>Symbiodiniaceae</taxon>
        <taxon>Symbiodinium</taxon>
    </lineage>
</organism>
<feature type="region of interest" description="Disordered" evidence="1">
    <location>
        <begin position="351"/>
        <end position="446"/>
    </location>
</feature>
<evidence type="ECO:0000313" key="2">
    <source>
        <dbReference type="EMBL" id="OLP87761.1"/>
    </source>
</evidence>